<feature type="transmembrane region" description="Helical" evidence="3">
    <location>
        <begin position="178"/>
        <end position="202"/>
    </location>
</feature>
<dbReference type="InterPro" id="IPR050623">
    <property type="entry name" value="Glucan_succinyl_AcylTrfase"/>
</dbReference>
<dbReference type="PROSITE" id="PS50893">
    <property type="entry name" value="ABC_TRANSPORTER_2"/>
    <property type="match status" value="1"/>
</dbReference>
<dbReference type="PANTHER" id="PTHR36927">
    <property type="entry name" value="BLR4337 PROTEIN"/>
    <property type="match status" value="1"/>
</dbReference>
<dbReference type="SMART" id="SM00382">
    <property type="entry name" value="AAA"/>
    <property type="match status" value="1"/>
</dbReference>
<organism evidence="5 6">
    <name type="scientific">Povalibacter uvarum</name>
    <dbReference type="NCBI Taxonomy" id="732238"/>
    <lineage>
        <taxon>Bacteria</taxon>
        <taxon>Pseudomonadati</taxon>
        <taxon>Pseudomonadota</taxon>
        <taxon>Gammaproteobacteria</taxon>
        <taxon>Steroidobacterales</taxon>
        <taxon>Steroidobacteraceae</taxon>
        <taxon>Povalibacter</taxon>
    </lineage>
</organism>
<dbReference type="GO" id="GO:0016747">
    <property type="term" value="F:acyltransferase activity, transferring groups other than amino-acyl groups"/>
    <property type="evidence" value="ECO:0007669"/>
    <property type="project" value="InterPro"/>
</dbReference>
<dbReference type="InterPro" id="IPR003439">
    <property type="entry name" value="ABC_transporter-like_ATP-bd"/>
</dbReference>
<protein>
    <submittedName>
        <fullName evidence="5">ABC-type multidrug transport system ATPase subunit/peptidoglycan/LPS O-acetylase OafA/YrhL</fullName>
    </submittedName>
</protein>
<evidence type="ECO:0000259" key="4">
    <source>
        <dbReference type="PROSITE" id="PS50893"/>
    </source>
</evidence>
<keyword evidence="3" id="KW-0472">Membrane</keyword>
<feature type="transmembrane region" description="Helical" evidence="3">
    <location>
        <begin position="290"/>
        <end position="313"/>
    </location>
</feature>
<dbReference type="RefSeq" id="WP_221304364.1">
    <property type="nucleotide sequence ID" value="NZ_JACHHZ010000005.1"/>
</dbReference>
<feature type="transmembrane region" description="Helical" evidence="3">
    <location>
        <begin position="138"/>
        <end position="157"/>
    </location>
</feature>
<dbReference type="EMBL" id="JACHHZ010000005">
    <property type="protein sequence ID" value="MBB6095429.1"/>
    <property type="molecule type" value="Genomic_DNA"/>
</dbReference>
<evidence type="ECO:0000256" key="1">
    <source>
        <dbReference type="ARBA" id="ARBA00022741"/>
    </source>
</evidence>
<feature type="transmembrane region" description="Helical" evidence="3">
    <location>
        <begin position="16"/>
        <end position="43"/>
    </location>
</feature>
<keyword evidence="2" id="KW-0067">ATP-binding</keyword>
<dbReference type="SUPFAM" id="SSF52540">
    <property type="entry name" value="P-loop containing nucleoside triphosphate hydrolases"/>
    <property type="match status" value="1"/>
</dbReference>
<dbReference type="Pfam" id="PF01757">
    <property type="entry name" value="Acyl_transf_3"/>
    <property type="match status" value="1"/>
</dbReference>
<evidence type="ECO:0000313" key="5">
    <source>
        <dbReference type="EMBL" id="MBB6095429.1"/>
    </source>
</evidence>
<feature type="transmembrane region" description="Helical" evidence="3">
    <location>
        <begin position="99"/>
        <end position="118"/>
    </location>
</feature>
<evidence type="ECO:0000256" key="2">
    <source>
        <dbReference type="ARBA" id="ARBA00022840"/>
    </source>
</evidence>
<dbReference type="Proteomes" id="UP000588068">
    <property type="component" value="Unassembled WGS sequence"/>
</dbReference>
<feature type="transmembrane region" description="Helical" evidence="3">
    <location>
        <begin position="55"/>
        <end position="78"/>
    </location>
</feature>
<keyword evidence="3" id="KW-0812">Transmembrane</keyword>
<comment type="caution">
    <text evidence="5">The sequence shown here is derived from an EMBL/GenBank/DDBJ whole genome shotgun (WGS) entry which is preliminary data.</text>
</comment>
<dbReference type="PANTHER" id="PTHR36927:SF1">
    <property type="entry name" value="MDO-LIKE PROTEIN"/>
    <property type="match status" value="1"/>
</dbReference>
<dbReference type="InterPro" id="IPR027417">
    <property type="entry name" value="P-loop_NTPase"/>
</dbReference>
<accession>A0A841HSZ8</accession>
<keyword evidence="6" id="KW-1185">Reference proteome</keyword>
<dbReference type="InterPro" id="IPR003593">
    <property type="entry name" value="AAA+_ATPase"/>
</dbReference>
<dbReference type="GO" id="GO:0016887">
    <property type="term" value="F:ATP hydrolysis activity"/>
    <property type="evidence" value="ECO:0007669"/>
    <property type="project" value="InterPro"/>
</dbReference>
<dbReference type="AlphaFoldDB" id="A0A841HSZ8"/>
<dbReference type="CDD" id="cd03230">
    <property type="entry name" value="ABC_DR_subfamily_A"/>
    <property type="match status" value="1"/>
</dbReference>
<feature type="transmembrane region" description="Helical" evidence="3">
    <location>
        <begin position="355"/>
        <end position="374"/>
    </location>
</feature>
<proteinExistence type="predicted"/>
<feature type="transmembrane region" description="Helical" evidence="3">
    <location>
        <begin position="251"/>
        <end position="270"/>
    </location>
</feature>
<keyword evidence="3" id="KW-1133">Transmembrane helix</keyword>
<evidence type="ECO:0000256" key="3">
    <source>
        <dbReference type="SAM" id="Phobius"/>
    </source>
</evidence>
<dbReference type="Gene3D" id="3.40.50.300">
    <property type="entry name" value="P-loop containing nucleotide triphosphate hydrolases"/>
    <property type="match status" value="1"/>
</dbReference>
<feature type="transmembrane region" description="Helical" evidence="3">
    <location>
        <begin position="222"/>
        <end position="239"/>
    </location>
</feature>
<sequence length="708" mass="77929">MHDSPERLHALDAVRAFALLLGIVLHATMSFMPGLIAVGWPIADRSQSEFLQGTFFFIHVFRMTMFFVIAGFFAHLLFHRRGASGFIRDRLRRVGIPLVVGWLILAPMIIATLIWAAWGSPPPAPPPGFEKPALPFPLMHLWFLYVLALLYVVVLVIRQLIVKLPNADAIRARADASMGWLVRSPVAAMVLAIPVATALHFYQPWMVHGGIPTPDMSLIPNSPAFIAFATAFCFGWLLHRQTTLLSSMQRGWVAYLATAIVLTSVALFMVSDLPSGFFAKLEGLPRLAYAVIYGIASWCWTFAIIGAAMRYLSRERPVVRYLADSSYWLYLLHLPLVFALQQLVSEWPLHWSVKYPLIVSVTTALLLLSYRAFVRSTYIGEVLNGRRYPKGLEKGLERPSTVVAAPATSHSHDPQKTLASLKAVKKRYGSTLALDGLDLNVGKGELVAVLGPNGAGKSTAIGLMLGLQRPDQGAVSLFDESPESLAARRRVGVMMQEVALAPELRVRELIDLTASYYAAPMTAEAAMEMTHTKELALRPYGKLSGGQKRQVQFAMAICGRPQLLFLDEPTVGLDIRAREMMWSTIRELVRGGCSIVLTTHYLEEAESLADRVIVVAKGRVIASGSVDEMRALVSRRRVSCTTSTPIAEIERWPDVDSVSSTGGRVLISTARAEDVVRRLLAADATLSDLEVQRAGLSEAFTELTQEAA</sequence>
<name>A0A841HSZ8_9GAMM</name>
<feature type="transmembrane region" description="Helical" evidence="3">
    <location>
        <begin position="325"/>
        <end position="343"/>
    </location>
</feature>
<dbReference type="GO" id="GO:0005524">
    <property type="term" value="F:ATP binding"/>
    <property type="evidence" value="ECO:0007669"/>
    <property type="project" value="UniProtKB-KW"/>
</dbReference>
<dbReference type="InterPro" id="IPR002656">
    <property type="entry name" value="Acyl_transf_3_dom"/>
</dbReference>
<evidence type="ECO:0000313" key="6">
    <source>
        <dbReference type="Proteomes" id="UP000588068"/>
    </source>
</evidence>
<keyword evidence="1" id="KW-0547">Nucleotide-binding</keyword>
<dbReference type="Pfam" id="PF00005">
    <property type="entry name" value="ABC_tran"/>
    <property type="match status" value="1"/>
</dbReference>
<reference evidence="5 6" key="1">
    <citation type="submission" date="2020-08" db="EMBL/GenBank/DDBJ databases">
        <title>Genomic Encyclopedia of Type Strains, Phase IV (KMG-IV): sequencing the most valuable type-strain genomes for metagenomic binning, comparative biology and taxonomic classification.</title>
        <authorList>
            <person name="Goeker M."/>
        </authorList>
    </citation>
    <scope>NUCLEOTIDE SEQUENCE [LARGE SCALE GENOMIC DNA]</scope>
    <source>
        <strain evidence="5 6">DSM 26723</strain>
    </source>
</reference>
<feature type="domain" description="ABC transporter" evidence="4">
    <location>
        <begin position="419"/>
        <end position="642"/>
    </location>
</feature>
<gene>
    <name evidence="5" type="ORF">HNQ60_004319</name>
</gene>